<evidence type="ECO:0000313" key="2">
    <source>
        <dbReference type="Proteomes" id="UP000541610"/>
    </source>
</evidence>
<proteinExistence type="predicted"/>
<dbReference type="EMBL" id="JABANP010000217">
    <property type="protein sequence ID" value="KAF4686551.1"/>
    <property type="molecule type" value="Genomic_DNA"/>
</dbReference>
<gene>
    <name evidence="1" type="ORF">FOZ60_005058</name>
</gene>
<organism evidence="1 2">
    <name type="scientific">Perkinsus olseni</name>
    <name type="common">Perkinsus atlanticus</name>
    <dbReference type="NCBI Taxonomy" id="32597"/>
    <lineage>
        <taxon>Eukaryota</taxon>
        <taxon>Sar</taxon>
        <taxon>Alveolata</taxon>
        <taxon>Perkinsozoa</taxon>
        <taxon>Perkinsea</taxon>
        <taxon>Perkinsida</taxon>
        <taxon>Perkinsidae</taxon>
        <taxon>Perkinsus</taxon>
    </lineage>
</organism>
<comment type="caution">
    <text evidence="1">The sequence shown here is derived from an EMBL/GenBank/DDBJ whole genome shotgun (WGS) entry which is preliminary data.</text>
</comment>
<evidence type="ECO:0000313" key="1">
    <source>
        <dbReference type="EMBL" id="KAF4686551.1"/>
    </source>
</evidence>
<protein>
    <submittedName>
        <fullName evidence="1">Uncharacterized protein</fullName>
    </submittedName>
</protein>
<dbReference type="Proteomes" id="UP000541610">
    <property type="component" value="Unassembled WGS sequence"/>
</dbReference>
<sequence length="166" mass="18034">MKRRTSITEWGVSLEERFEKMRKARRESTRKSCGLRAQPSVGSSDVLTREVAKVATAARSPLVGRPVATKPTGMLTAALQAGTRRFHSKEPAAEKPHELIVFPTEVHRSGESGFIIHTTDGVILIASNEGIIGDGGAPPKAKLKVTGWPLSDRVWLVNEIEHSATS</sequence>
<accession>A0A7J6NU38</accession>
<reference evidence="1 2" key="1">
    <citation type="submission" date="2020-04" db="EMBL/GenBank/DDBJ databases">
        <title>Perkinsus olseni comparative genomics.</title>
        <authorList>
            <person name="Bogema D.R."/>
        </authorList>
    </citation>
    <scope>NUCLEOTIDE SEQUENCE [LARGE SCALE GENOMIC DNA]</scope>
    <source>
        <strain evidence="1">00978-12</strain>
    </source>
</reference>
<dbReference type="AlphaFoldDB" id="A0A7J6NU38"/>
<name>A0A7J6NU38_PEROL</name>